<dbReference type="Pfam" id="PF11013">
    <property type="entry name" value="DUF2851"/>
    <property type="match status" value="1"/>
</dbReference>
<reference evidence="1 2" key="1">
    <citation type="submission" date="2021-07" db="EMBL/GenBank/DDBJ databases">
        <title>Mesonia aestuariivivens sp. nov., isolated from a tidal flat.</title>
        <authorList>
            <person name="Kim Y.-O."/>
            <person name="Yoon J.-H."/>
        </authorList>
    </citation>
    <scope>NUCLEOTIDE SEQUENCE [LARGE SCALE GENOMIC DNA]</scope>
    <source>
        <strain evidence="1 2">JHPTF-M18</strain>
    </source>
</reference>
<dbReference type="InterPro" id="IPR021272">
    <property type="entry name" value="DUF2851"/>
</dbReference>
<proteinExistence type="predicted"/>
<dbReference type="EMBL" id="JAHWDF010000003">
    <property type="protein sequence ID" value="MBW2960845.1"/>
    <property type="molecule type" value="Genomic_DNA"/>
</dbReference>
<evidence type="ECO:0000313" key="1">
    <source>
        <dbReference type="EMBL" id="MBW2960845.1"/>
    </source>
</evidence>
<dbReference type="RefSeq" id="WP_219039135.1">
    <property type="nucleotide sequence ID" value="NZ_JAHWDF010000003.1"/>
</dbReference>
<evidence type="ECO:0000313" key="2">
    <source>
        <dbReference type="Proteomes" id="UP000719267"/>
    </source>
</evidence>
<organism evidence="1 2">
    <name type="scientific">Mesonia aestuariivivens</name>
    <dbReference type="NCBI Taxonomy" id="2796128"/>
    <lineage>
        <taxon>Bacteria</taxon>
        <taxon>Pseudomonadati</taxon>
        <taxon>Bacteroidota</taxon>
        <taxon>Flavobacteriia</taxon>
        <taxon>Flavobacteriales</taxon>
        <taxon>Flavobacteriaceae</taxon>
        <taxon>Mesonia</taxon>
    </lineage>
</organism>
<accession>A0ABS6VZ35</accession>
<name>A0ABS6VZ35_9FLAO</name>
<protein>
    <submittedName>
        <fullName evidence="1">DUF2851 family protein</fullName>
    </submittedName>
</protein>
<comment type="caution">
    <text evidence="1">The sequence shown here is derived from an EMBL/GenBank/DDBJ whole genome shotgun (WGS) entry which is preliminary data.</text>
</comment>
<keyword evidence="2" id="KW-1185">Reference proteome</keyword>
<gene>
    <name evidence="1" type="ORF">KW502_03410</name>
</gene>
<sequence>MKEDFLHYLWKFKKFDFLTAKTTEAETLQLLNVGQHNLQSSGPDFFNAKLKIADQVWAGNVEIHLKSSDWYAHKHEQDANYDNVILHVVWEHNVEVFRKDETKIPTLQLKNYVHEYTLQNYLNLVNGPEKWINCETNFASVHDFLLKNWLERLYVERLQEKSKLIFQLLENSENDWEAVLFKLLTKNFGLNKNGTVFLQMASSIPFSTVRKINEELSLEALFFGQANMLNVDIDDAYFLQLQKEYEYVKQKFKLNSIHEKPAFFRLRPHNFPTLRLSQLAQLYLQHKTLFSKLKSSTTLEELYGIFDVTTSVYWENHYSFGKENKSTKKRLSKKFIDLLIINTIIPLKFAYQKSVDKVEIESLLDILTSITSEENSTVKKFNILRKNTASHALDSQALLHLKSNYCDLNKCLHCEIGTSLLQSKMS</sequence>
<dbReference type="Proteomes" id="UP000719267">
    <property type="component" value="Unassembled WGS sequence"/>
</dbReference>